<evidence type="ECO:0000256" key="1">
    <source>
        <dbReference type="SAM" id="MobiDB-lite"/>
    </source>
</evidence>
<proteinExistence type="predicted"/>
<evidence type="ECO:0000256" key="2">
    <source>
        <dbReference type="SAM" id="SignalP"/>
    </source>
</evidence>
<evidence type="ECO:0000313" key="4">
    <source>
        <dbReference type="Proteomes" id="UP001194696"/>
    </source>
</evidence>
<sequence>MRTILSALVAITLAIAAHAAPASTIYAPPTITDIPSANTRGSNNSTITHADDFLATLVKYDYENANTLIAMYNEGRYGDNSPVRTNAGSRGGVSASAISSDILPYCVGYANNPVRVKIFKNKMNCDLQGWYTLFTFTAHTKKDKHHAPYPICETDFAYYESGTRSSGDKSISPVAQATPMFQAYTPHRMMLYPYYHGRVHGWELAYTLQTRSRYRPDLEPQQSGQGDPYTTDASKNSQYVSDATRDECKGVVSSSQIRVSRVSEHVVTSVEMVINNKVYTAVTTAEKTAIYPAHVRIALQESLRTVQPVAVLSFSCGDHCIVAMIDETIVTIGDGVVYRATI</sequence>
<feature type="chain" id="PRO_5045757096" evidence="2">
    <location>
        <begin position="20"/>
        <end position="342"/>
    </location>
</feature>
<feature type="signal peptide" evidence="2">
    <location>
        <begin position="1"/>
        <end position="19"/>
    </location>
</feature>
<dbReference type="EMBL" id="JAAAIM010000193">
    <property type="protein sequence ID" value="KAG0292535.1"/>
    <property type="molecule type" value="Genomic_DNA"/>
</dbReference>
<evidence type="ECO:0000313" key="3">
    <source>
        <dbReference type="EMBL" id="KAG0292535.1"/>
    </source>
</evidence>
<keyword evidence="2" id="KW-0732">Signal</keyword>
<gene>
    <name evidence="3" type="ORF">BGZ96_004018</name>
</gene>
<comment type="caution">
    <text evidence="3">The sequence shown here is derived from an EMBL/GenBank/DDBJ whole genome shotgun (WGS) entry which is preliminary data.</text>
</comment>
<keyword evidence="4" id="KW-1185">Reference proteome</keyword>
<protein>
    <submittedName>
        <fullName evidence="3">Uncharacterized protein</fullName>
    </submittedName>
</protein>
<organism evidence="3 4">
    <name type="scientific">Linnemannia gamsii</name>
    <dbReference type="NCBI Taxonomy" id="64522"/>
    <lineage>
        <taxon>Eukaryota</taxon>
        <taxon>Fungi</taxon>
        <taxon>Fungi incertae sedis</taxon>
        <taxon>Mucoromycota</taxon>
        <taxon>Mortierellomycotina</taxon>
        <taxon>Mortierellomycetes</taxon>
        <taxon>Mortierellales</taxon>
        <taxon>Mortierellaceae</taxon>
        <taxon>Linnemannia</taxon>
    </lineage>
</organism>
<accession>A0ABQ7K6W5</accession>
<reference evidence="3 4" key="1">
    <citation type="journal article" date="2020" name="Fungal Divers.">
        <title>Resolving the Mortierellaceae phylogeny through synthesis of multi-gene phylogenetics and phylogenomics.</title>
        <authorList>
            <person name="Vandepol N."/>
            <person name="Liber J."/>
            <person name="Desiro A."/>
            <person name="Na H."/>
            <person name="Kennedy M."/>
            <person name="Barry K."/>
            <person name="Grigoriev I.V."/>
            <person name="Miller A.N."/>
            <person name="O'Donnell K."/>
            <person name="Stajich J.E."/>
            <person name="Bonito G."/>
        </authorList>
    </citation>
    <scope>NUCLEOTIDE SEQUENCE [LARGE SCALE GENOMIC DNA]</scope>
    <source>
        <strain evidence="3 4">AD045</strain>
    </source>
</reference>
<name>A0ABQ7K6W5_9FUNG</name>
<feature type="region of interest" description="Disordered" evidence="1">
    <location>
        <begin position="216"/>
        <end position="237"/>
    </location>
</feature>
<dbReference type="Proteomes" id="UP001194696">
    <property type="component" value="Unassembled WGS sequence"/>
</dbReference>